<dbReference type="AlphaFoldDB" id="A0A671E1A0"/>
<reference evidence="2" key="4">
    <citation type="submission" date="2025-08" db="UniProtKB">
        <authorList>
            <consortium name="Ensembl"/>
        </authorList>
    </citation>
    <scope>IDENTIFICATION</scope>
</reference>
<protein>
    <submittedName>
        <fullName evidence="2">Uncharacterized protein</fullName>
    </submittedName>
</protein>
<dbReference type="GeneTree" id="ENSGT00900000143654"/>
<proteinExistence type="predicted"/>
<reference evidence="2" key="5">
    <citation type="submission" date="2025-09" db="UniProtKB">
        <authorList>
            <consortium name="Ensembl"/>
        </authorList>
    </citation>
    <scope>IDENTIFICATION</scope>
</reference>
<evidence type="ECO:0000256" key="1">
    <source>
        <dbReference type="SAM" id="MobiDB-lite"/>
    </source>
</evidence>
<dbReference type="Proteomes" id="UP000472240">
    <property type="component" value="Chromosome 3"/>
</dbReference>
<accession>A0A671E1A0</accession>
<evidence type="ECO:0000313" key="3">
    <source>
        <dbReference type="Proteomes" id="UP000472240"/>
    </source>
</evidence>
<dbReference type="Ensembl" id="ENSRFET00010005907.1">
    <property type="protein sequence ID" value="ENSRFEP00010005393.1"/>
    <property type="gene ID" value="ENSRFEG00010003711.1"/>
</dbReference>
<evidence type="ECO:0000313" key="2">
    <source>
        <dbReference type="Ensembl" id="ENSRFEP00010005393.1"/>
    </source>
</evidence>
<dbReference type="OMA" id="EECSCLA"/>
<feature type="region of interest" description="Disordered" evidence="1">
    <location>
        <begin position="1"/>
        <end position="71"/>
    </location>
</feature>
<reference evidence="2 3" key="1">
    <citation type="journal article" date="2015" name="Annu Rev Anim Biosci">
        <title>The Genome 10K Project: a way forward.</title>
        <authorList>
            <person name="Koepfli K.P."/>
            <person name="Paten B."/>
            <person name="O'Brien S.J."/>
            <person name="Koepfli K.P."/>
            <person name="Paten B."/>
            <person name="Antunes A."/>
            <person name="Belov K."/>
            <person name="Bustamante C."/>
            <person name="Castoe T.A."/>
            <person name="Clawson H."/>
            <person name="Crawford A.J."/>
            <person name="Diekhans M."/>
            <person name="Distel D."/>
            <person name="Durbin R."/>
            <person name="Earl D."/>
            <person name="Fujita M.K."/>
            <person name="Gamble T."/>
            <person name="Georges A."/>
            <person name="Gemmell N."/>
            <person name="Gilbert M.T."/>
            <person name="Graves J.M."/>
            <person name="Green R.E."/>
            <person name="Hickey G."/>
            <person name="Jarvis E.D."/>
            <person name="Johnson W."/>
            <person name="Komissarov A."/>
            <person name="Korf I."/>
            <person name="Kuhn R."/>
            <person name="Larkin D.M."/>
            <person name="Lewin H."/>
            <person name="Lopez J.V."/>
            <person name="Ma J."/>
            <person name="Marques-Bonet T."/>
            <person name="Miller W."/>
            <person name="Murphy R."/>
            <person name="Pevzner P."/>
            <person name="Shapiro B."/>
            <person name="Steiner C."/>
            <person name="Tamazian G."/>
            <person name="Venkatesh B."/>
            <person name="Wang J."/>
            <person name="Wayne R."/>
            <person name="Wiley E."/>
            <person name="Yang H."/>
            <person name="Zhang G."/>
            <person name="Haussler D."/>
            <person name="Ryder O."/>
            <person name="O'Brien S.J."/>
        </authorList>
    </citation>
    <scope>NUCLEOTIDE SEQUENCE</scope>
</reference>
<name>A0A671E1A0_RHIFE</name>
<keyword evidence="3" id="KW-1185">Reference proteome</keyword>
<sequence>MSKVSTLAGWARSPGRHSHASSGGWLCASRGSREPPSAPTRGALSAALPSSPEGRSWMSDPGTPPAPWDVSCSQLVQGEASSPGLRARASASSCLGEFSSKECSCLAAVMASGKDPPSASRGSNWDESLSRHCCTAAAAWFREQGDSSASGGTTWTQVSEASFPKTGFLLFSSAGCALD</sequence>
<reference evidence="3" key="3">
    <citation type="submission" date="2018-12" db="EMBL/GenBank/DDBJ databases">
        <title>G10K-VGP greater horseshoe bat female genome, primary haplotype.</title>
        <authorList>
            <person name="Teeling E."/>
            <person name="Myers G."/>
            <person name="Vernes S."/>
            <person name="Pippel M."/>
            <person name="Winkler S."/>
            <person name="Fedrigo O."/>
            <person name="Rhie A."/>
            <person name="Koren S."/>
            <person name="Phillippy A."/>
            <person name="Lewin H."/>
            <person name="Damas J."/>
            <person name="Howe K."/>
            <person name="Mountcastle J."/>
            <person name="Jarvis E.D."/>
        </authorList>
    </citation>
    <scope>NUCLEOTIDE SEQUENCE [LARGE SCALE GENOMIC DNA]</scope>
</reference>
<organism evidence="2 3">
    <name type="scientific">Rhinolophus ferrumequinum</name>
    <name type="common">Greater horseshoe bat</name>
    <dbReference type="NCBI Taxonomy" id="59479"/>
    <lineage>
        <taxon>Eukaryota</taxon>
        <taxon>Metazoa</taxon>
        <taxon>Chordata</taxon>
        <taxon>Craniata</taxon>
        <taxon>Vertebrata</taxon>
        <taxon>Euteleostomi</taxon>
        <taxon>Mammalia</taxon>
        <taxon>Eutheria</taxon>
        <taxon>Laurasiatheria</taxon>
        <taxon>Chiroptera</taxon>
        <taxon>Yinpterochiroptera</taxon>
        <taxon>Rhinolophoidea</taxon>
        <taxon>Rhinolophidae</taxon>
        <taxon>Rhinolophinae</taxon>
        <taxon>Rhinolophus</taxon>
    </lineage>
</organism>
<reference evidence="2 3" key="2">
    <citation type="journal article" date="2018" name="Annu Rev Anim Biosci">
        <title>Bat Biology, Genomes, and the Bat1K Project: To Generate Chromosome-Level Genomes for All Living Bat Species.</title>
        <authorList>
            <person name="Teeling E.C."/>
            <person name="Vernes S.C."/>
            <person name="Davalos L.M."/>
            <person name="Ray D.A."/>
            <person name="Gilbert M.T.P."/>
            <person name="Myers E."/>
        </authorList>
    </citation>
    <scope>NUCLEOTIDE SEQUENCE</scope>
</reference>
<dbReference type="InParanoid" id="A0A671E1A0"/>